<dbReference type="EMBL" id="JRLX01000017">
    <property type="protein sequence ID" value="KGO85710.1"/>
    <property type="molecule type" value="Genomic_DNA"/>
</dbReference>
<dbReference type="AlphaFoldDB" id="A0A0A2MBR7"/>
<sequence>MIPVQGILIAVGAAIAIHTVTGIYKSVRLRQSFISRRFADVILKMFVYELVILMLFSIDYFLLSEFFCLWFSVNYFFTKACAMVLIFTEMVSIKENIEQAHGINILKQLREALKRTKDLKDYVFDLTKNS</sequence>
<dbReference type="STRING" id="1121895.GCA_000378485_02798"/>
<accession>A0A0A2MBR7</accession>
<evidence type="ECO:0000256" key="5">
    <source>
        <dbReference type="SAM" id="Phobius"/>
    </source>
</evidence>
<proteinExistence type="predicted"/>
<evidence type="ECO:0000256" key="3">
    <source>
        <dbReference type="ARBA" id="ARBA00022989"/>
    </source>
</evidence>
<keyword evidence="3 5" id="KW-1133">Transmembrane helix</keyword>
<protein>
    <submittedName>
        <fullName evidence="6">Uncharacterized protein</fullName>
    </submittedName>
</protein>
<name>A0A0A2MBR7_9FLAO</name>
<feature type="transmembrane region" description="Helical" evidence="5">
    <location>
        <begin position="69"/>
        <end position="87"/>
    </location>
</feature>
<dbReference type="eggNOG" id="ENOG502ZYI7">
    <property type="taxonomic scope" value="Bacteria"/>
</dbReference>
<comment type="subcellular location">
    <subcellularLocation>
        <location evidence="1">Membrane</location>
        <topology evidence="1">Multi-pass membrane protein</topology>
    </subcellularLocation>
</comment>
<dbReference type="Pfam" id="PF05105">
    <property type="entry name" value="Phage_holin_4_1"/>
    <property type="match status" value="1"/>
</dbReference>
<keyword evidence="7" id="KW-1185">Reference proteome</keyword>
<evidence type="ECO:0000313" key="7">
    <source>
        <dbReference type="Proteomes" id="UP000030152"/>
    </source>
</evidence>
<keyword evidence="2 5" id="KW-0812">Transmembrane</keyword>
<reference evidence="6 7" key="1">
    <citation type="submission" date="2013-09" db="EMBL/GenBank/DDBJ databases">
        <authorList>
            <person name="Zeng Z."/>
            <person name="Chen C."/>
        </authorList>
    </citation>
    <scope>NUCLEOTIDE SEQUENCE [LARGE SCALE GENOMIC DNA]</scope>
    <source>
        <strain evidence="6 7">WB 3.3-2</strain>
    </source>
</reference>
<dbReference type="Proteomes" id="UP000030152">
    <property type="component" value="Unassembled WGS sequence"/>
</dbReference>
<dbReference type="GO" id="GO:0016020">
    <property type="term" value="C:membrane"/>
    <property type="evidence" value="ECO:0007669"/>
    <property type="project" value="UniProtKB-SubCell"/>
</dbReference>
<comment type="caution">
    <text evidence="6">The sequence shown here is derived from an EMBL/GenBank/DDBJ whole genome shotgun (WGS) entry which is preliminary data.</text>
</comment>
<evidence type="ECO:0000256" key="2">
    <source>
        <dbReference type="ARBA" id="ARBA00022692"/>
    </source>
</evidence>
<keyword evidence="4 5" id="KW-0472">Membrane</keyword>
<feature type="transmembrane region" description="Helical" evidence="5">
    <location>
        <begin position="45"/>
        <end position="63"/>
    </location>
</feature>
<gene>
    <name evidence="6" type="ORF">Q765_14910</name>
</gene>
<evidence type="ECO:0000256" key="1">
    <source>
        <dbReference type="ARBA" id="ARBA00004141"/>
    </source>
</evidence>
<organism evidence="6 7">
    <name type="scientific">Flavobacterium rivuli WB 3.3-2 = DSM 21788</name>
    <dbReference type="NCBI Taxonomy" id="1121895"/>
    <lineage>
        <taxon>Bacteria</taxon>
        <taxon>Pseudomonadati</taxon>
        <taxon>Bacteroidota</taxon>
        <taxon>Flavobacteriia</taxon>
        <taxon>Flavobacteriales</taxon>
        <taxon>Flavobacteriaceae</taxon>
        <taxon>Flavobacterium</taxon>
    </lineage>
</organism>
<dbReference type="InterPro" id="IPR006480">
    <property type="entry name" value="Phage_holin_4_1"/>
</dbReference>
<evidence type="ECO:0000256" key="4">
    <source>
        <dbReference type="ARBA" id="ARBA00023136"/>
    </source>
</evidence>
<evidence type="ECO:0000313" key="6">
    <source>
        <dbReference type="EMBL" id="KGO85710.1"/>
    </source>
</evidence>
<feature type="transmembrane region" description="Helical" evidence="5">
    <location>
        <begin position="6"/>
        <end position="24"/>
    </location>
</feature>